<keyword evidence="3" id="KW-1185">Reference proteome</keyword>
<evidence type="ECO:0008006" key="4">
    <source>
        <dbReference type="Google" id="ProtNLM"/>
    </source>
</evidence>
<dbReference type="OrthoDB" id="10041630at2759"/>
<protein>
    <recommendedName>
        <fullName evidence="4">Transmembrane protein UsgS</fullName>
    </recommendedName>
</protein>
<dbReference type="Proteomes" id="UP000077315">
    <property type="component" value="Unassembled WGS sequence"/>
</dbReference>
<name>A0A162TQW6_PHYB8</name>
<feature type="transmembrane region" description="Helical" evidence="1">
    <location>
        <begin position="37"/>
        <end position="67"/>
    </location>
</feature>
<dbReference type="VEuPathDB" id="FungiDB:PHYBLDRAFT_127411"/>
<keyword evidence="1" id="KW-0472">Membrane</keyword>
<evidence type="ECO:0000313" key="3">
    <source>
        <dbReference type="Proteomes" id="UP000077315"/>
    </source>
</evidence>
<dbReference type="InParanoid" id="A0A162TQW6"/>
<proteinExistence type="predicted"/>
<gene>
    <name evidence="2" type="ORF">PHYBLDRAFT_127411</name>
</gene>
<evidence type="ECO:0000313" key="2">
    <source>
        <dbReference type="EMBL" id="OAD69083.1"/>
    </source>
</evidence>
<feature type="transmembrane region" description="Helical" evidence="1">
    <location>
        <begin position="255"/>
        <end position="280"/>
    </location>
</feature>
<feature type="transmembrane region" description="Helical" evidence="1">
    <location>
        <begin position="199"/>
        <end position="221"/>
    </location>
</feature>
<keyword evidence="1" id="KW-1133">Transmembrane helix</keyword>
<keyword evidence="1" id="KW-0812">Transmembrane</keyword>
<organism evidence="2 3">
    <name type="scientific">Phycomyces blakesleeanus (strain ATCC 8743b / DSM 1359 / FGSC 10004 / NBRC 33097 / NRRL 1555)</name>
    <dbReference type="NCBI Taxonomy" id="763407"/>
    <lineage>
        <taxon>Eukaryota</taxon>
        <taxon>Fungi</taxon>
        <taxon>Fungi incertae sedis</taxon>
        <taxon>Mucoromycota</taxon>
        <taxon>Mucoromycotina</taxon>
        <taxon>Mucoromycetes</taxon>
        <taxon>Mucorales</taxon>
        <taxon>Phycomycetaceae</taxon>
        <taxon>Phycomyces</taxon>
    </lineage>
</organism>
<dbReference type="RefSeq" id="XP_018287123.1">
    <property type="nucleotide sequence ID" value="XM_018429162.1"/>
</dbReference>
<reference evidence="3" key="1">
    <citation type="submission" date="2015-06" db="EMBL/GenBank/DDBJ databases">
        <title>Expansion of signal transduction pathways in fungi by whole-genome duplication.</title>
        <authorList>
            <consortium name="DOE Joint Genome Institute"/>
            <person name="Corrochano L.M."/>
            <person name="Kuo A."/>
            <person name="Marcet-Houben M."/>
            <person name="Polaino S."/>
            <person name="Salamov A."/>
            <person name="Villalobos J.M."/>
            <person name="Alvarez M.I."/>
            <person name="Avalos J."/>
            <person name="Benito E.P."/>
            <person name="Benoit I."/>
            <person name="Burger G."/>
            <person name="Camino L.P."/>
            <person name="Canovas D."/>
            <person name="Cerda-Olmedo E."/>
            <person name="Cheng J.-F."/>
            <person name="Dominguez A."/>
            <person name="Elias M."/>
            <person name="Eslava A.P."/>
            <person name="Glaser F."/>
            <person name="Grimwood J."/>
            <person name="Gutierrez G."/>
            <person name="Heitman J."/>
            <person name="Henrissat B."/>
            <person name="Iturriaga E.A."/>
            <person name="Lang B.F."/>
            <person name="Lavin J.L."/>
            <person name="Lee S."/>
            <person name="Li W."/>
            <person name="Lindquist E."/>
            <person name="Lopez-Garcia S."/>
            <person name="Luque E.M."/>
            <person name="Marcos A.T."/>
            <person name="Martin J."/>
            <person name="McCluskey K."/>
            <person name="Medina H.R."/>
            <person name="Miralles-Duran A."/>
            <person name="Miyazaki A."/>
            <person name="Munoz-Torres E."/>
            <person name="Oguiza J.A."/>
            <person name="Ohm R."/>
            <person name="Olmedo M."/>
            <person name="Orejas M."/>
            <person name="Ortiz-Castellanos L."/>
            <person name="Pisabarro A.G."/>
            <person name="Rodriguez-Romero J."/>
            <person name="Ruiz-Herrera J."/>
            <person name="Ruiz-Vazquez R."/>
            <person name="Sanz C."/>
            <person name="Schackwitz W."/>
            <person name="Schmutz J."/>
            <person name="Shahriari M."/>
            <person name="Shelest E."/>
            <person name="Silva-Franco F."/>
            <person name="Soanes D."/>
            <person name="Syed K."/>
            <person name="Tagua V.G."/>
            <person name="Talbot N.J."/>
            <person name="Thon M."/>
            <person name="De vries R.P."/>
            <person name="Wiebenga A."/>
            <person name="Yadav J.S."/>
            <person name="Braun E.L."/>
            <person name="Baker S."/>
            <person name="Garre V."/>
            <person name="Horwitz B."/>
            <person name="Torres-Martinez S."/>
            <person name="Idnurm A."/>
            <person name="Herrera-Estrella A."/>
            <person name="Gabaldon T."/>
            <person name="Grigoriev I.V."/>
        </authorList>
    </citation>
    <scope>NUCLEOTIDE SEQUENCE [LARGE SCALE GENOMIC DNA]</scope>
    <source>
        <strain evidence="3">NRRL 1555(-)</strain>
    </source>
</reference>
<dbReference type="PANTHER" id="PTHR38421:SF1">
    <property type="entry name" value="TRANSMEMBRANE PROTEIN"/>
    <property type="match status" value="1"/>
</dbReference>
<dbReference type="PANTHER" id="PTHR38421">
    <property type="entry name" value="TRANSMEMBRANE PROTEIN USGS"/>
    <property type="match status" value="1"/>
</dbReference>
<evidence type="ECO:0000256" key="1">
    <source>
        <dbReference type="SAM" id="Phobius"/>
    </source>
</evidence>
<sequence length="320" mass="36353">MARWTLTGLLNGAEYAVQGIAVVIKNPNLRKQKFLRIFLYLSLVSIVLFCITKLLIAIPLFILRVVFWLFSSYDSESADAAYDKVTSILREIVSSVPFLTLLFMRYIYAKPLDDLFVESLAFVDSIHPERKPYTLPAAKREFRKEHWANMKDYVFRTWKKLRLGVAICLLSLLPVVGQFVFPAAGAYATFKSLGNTQGIAVGLCFFFLPRWAVMRLVRALIGMRSLTRELLEPYFARMNMSHSEKRKWFSGRKDILFGFSAIAYIIIRIPYVGFIGYGIAQAAAAYMLTTVTDPPNDINTPEPVNDLAVAENTNDSKKDI</sequence>
<dbReference type="AlphaFoldDB" id="A0A162TQW6"/>
<accession>A0A162TQW6</accession>
<feature type="transmembrane region" description="Helical" evidence="1">
    <location>
        <begin position="163"/>
        <end position="187"/>
    </location>
</feature>
<dbReference type="GeneID" id="28990068"/>
<feature type="transmembrane region" description="Helical" evidence="1">
    <location>
        <begin position="87"/>
        <end position="108"/>
    </location>
</feature>
<dbReference type="EMBL" id="KV440993">
    <property type="protein sequence ID" value="OAD69083.1"/>
    <property type="molecule type" value="Genomic_DNA"/>
</dbReference>